<evidence type="ECO:0000313" key="4">
    <source>
        <dbReference type="EMBL" id="QHU17384.1"/>
    </source>
</evidence>
<dbReference type="AlphaFoldDB" id="A0A6C0KM19"/>
<feature type="transmembrane region" description="Helical" evidence="1">
    <location>
        <begin position="263"/>
        <end position="286"/>
    </location>
</feature>
<dbReference type="InterPro" id="IPR005804">
    <property type="entry name" value="FA_desaturase_dom"/>
</dbReference>
<feature type="transmembrane region" description="Helical" evidence="1">
    <location>
        <begin position="103"/>
        <end position="122"/>
    </location>
</feature>
<keyword evidence="1" id="KW-0472">Membrane</keyword>
<keyword evidence="1" id="KW-1133">Transmembrane helix</keyword>
<evidence type="ECO:0000259" key="2">
    <source>
        <dbReference type="Pfam" id="PF00173"/>
    </source>
</evidence>
<dbReference type="GO" id="GO:0016020">
    <property type="term" value="C:membrane"/>
    <property type="evidence" value="ECO:0007669"/>
    <property type="project" value="TreeGrafter"/>
</dbReference>
<dbReference type="Gene3D" id="3.10.120.10">
    <property type="entry name" value="Cytochrome b5-like heme/steroid binding domain"/>
    <property type="match status" value="1"/>
</dbReference>
<name>A0A6C0KM19_9ZZZZ</name>
<dbReference type="SUPFAM" id="SSF55856">
    <property type="entry name" value="Cytochrome b5-like heme/steroid binding domain"/>
    <property type="match status" value="1"/>
</dbReference>
<feature type="domain" description="Cytochrome b5 heme-binding" evidence="2">
    <location>
        <begin position="6"/>
        <end position="48"/>
    </location>
</feature>
<evidence type="ECO:0000259" key="3">
    <source>
        <dbReference type="Pfam" id="PF00487"/>
    </source>
</evidence>
<proteinExistence type="predicted"/>
<dbReference type="InterPro" id="IPR036400">
    <property type="entry name" value="Cyt_B5-like_heme/steroid_sf"/>
</dbReference>
<dbReference type="GO" id="GO:0016717">
    <property type="term" value="F:oxidoreductase activity, acting on paired donors, with oxidation of a pair of donors resulting in the reduction of molecular oxygen to two molecules of water"/>
    <property type="evidence" value="ECO:0007669"/>
    <property type="project" value="UniProtKB-ARBA"/>
</dbReference>
<protein>
    <recommendedName>
        <fullName evidence="5">Cytochrome b5 heme-binding domain-containing protein</fullName>
    </recommendedName>
</protein>
<keyword evidence="1" id="KW-0812">Transmembrane</keyword>
<organism evidence="4">
    <name type="scientific">viral metagenome</name>
    <dbReference type="NCBI Taxonomy" id="1070528"/>
    <lineage>
        <taxon>unclassified sequences</taxon>
        <taxon>metagenomes</taxon>
        <taxon>organismal metagenomes</taxon>
    </lineage>
</organism>
<dbReference type="InterPro" id="IPR001199">
    <property type="entry name" value="Cyt_B5-like_heme/steroid-bd"/>
</dbReference>
<evidence type="ECO:0008006" key="5">
    <source>
        <dbReference type="Google" id="ProtNLM"/>
    </source>
</evidence>
<reference evidence="4" key="1">
    <citation type="journal article" date="2020" name="Nature">
        <title>Giant virus diversity and host interactions through global metagenomics.</title>
        <authorList>
            <person name="Schulz F."/>
            <person name="Roux S."/>
            <person name="Paez-Espino D."/>
            <person name="Jungbluth S."/>
            <person name="Walsh D.A."/>
            <person name="Denef V.J."/>
            <person name="McMahon K.D."/>
            <person name="Konstantinidis K.T."/>
            <person name="Eloe-Fadrosh E.A."/>
            <person name="Kyrpides N.C."/>
            <person name="Woyke T."/>
        </authorList>
    </citation>
    <scope>NUCLEOTIDE SEQUENCE</scope>
    <source>
        <strain evidence="4">GVMAG-S-3300012000-57</strain>
    </source>
</reference>
<evidence type="ECO:0000256" key="1">
    <source>
        <dbReference type="SAM" id="Phobius"/>
    </source>
</evidence>
<sequence>MWKLYGKSYDLTSFAQHHPGGAEIIEKTKGLEDCTALFESYHAFSDLESIKQSLDKYEKPLVADDDTVIVNTYNTDFTTYYKLIEKIKEVFPDRASVKAPPSWYLFVSVIGCAYMYLLYHMIMNTHHAFLQCILAFISSTMEVSLLFNILHDSSHYAITTDYKVNTAFSIISQSWTIWNHSIWYLHHVILHHSFTGDEQDPDKYLYEYAHMIDISHLSPSTQHLINTIIFAFFPGQHTLQSFLYAKRAFNKYTTHKYYCTTELAIIFCKILFLCRIGILPAIFYVLNLNVLYYINIFPNHDLYDTYNNHYDGPDWAKRQICNSGNFANQYKWWSMIFGGINHQIEHHLFPNMSNHHYPTIAPIVKKFCQDNDLPYVHEPTLESAYQSFMKRIVAKKEQ</sequence>
<dbReference type="Pfam" id="PF00487">
    <property type="entry name" value="FA_desaturase"/>
    <property type="match status" value="1"/>
</dbReference>
<dbReference type="GO" id="GO:0042759">
    <property type="term" value="P:long-chain fatty acid biosynthetic process"/>
    <property type="evidence" value="ECO:0007669"/>
    <property type="project" value="UniProtKB-ARBA"/>
</dbReference>
<dbReference type="GO" id="GO:0006636">
    <property type="term" value="P:unsaturated fatty acid biosynthetic process"/>
    <property type="evidence" value="ECO:0007669"/>
    <property type="project" value="UniProtKB-ARBA"/>
</dbReference>
<dbReference type="Pfam" id="PF00173">
    <property type="entry name" value="Cyt-b5"/>
    <property type="match status" value="1"/>
</dbReference>
<dbReference type="InterPro" id="IPR012171">
    <property type="entry name" value="Fatty_acid_desaturase"/>
</dbReference>
<dbReference type="EMBL" id="MN740903">
    <property type="protein sequence ID" value="QHU17384.1"/>
    <property type="molecule type" value="Genomic_DNA"/>
</dbReference>
<feature type="transmembrane region" description="Helical" evidence="1">
    <location>
        <begin position="128"/>
        <end position="150"/>
    </location>
</feature>
<feature type="domain" description="Fatty acid desaturase" evidence="3">
    <location>
        <begin position="130"/>
        <end position="377"/>
    </location>
</feature>
<accession>A0A6C0KM19</accession>
<dbReference type="PANTHER" id="PTHR19353:SF19">
    <property type="entry name" value="DELTA(5) FATTY ACID DESATURASE C-RELATED"/>
    <property type="match status" value="1"/>
</dbReference>
<dbReference type="PANTHER" id="PTHR19353">
    <property type="entry name" value="FATTY ACID DESATURASE 2"/>
    <property type="match status" value="1"/>
</dbReference>